<dbReference type="Proteomes" id="UP000256710">
    <property type="component" value="Unassembled WGS sequence"/>
</dbReference>
<name>A0A375H244_9BURK</name>
<evidence type="ECO:0000256" key="2">
    <source>
        <dbReference type="SAM" id="SignalP"/>
    </source>
</evidence>
<evidence type="ECO:0000313" key="3">
    <source>
        <dbReference type="EMBL" id="SOZ37779.1"/>
    </source>
</evidence>
<dbReference type="EMBL" id="LT984806">
    <property type="protein sequence ID" value="SPD46354.1"/>
    <property type="molecule type" value="Genomic_DNA"/>
</dbReference>
<feature type="compositionally biased region" description="Basic and acidic residues" evidence="1">
    <location>
        <begin position="113"/>
        <end position="126"/>
    </location>
</feature>
<proteinExistence type="predicted"/>
<evidence type="ECO:0000313" key="4">
    <source>
        <dbReference type="EMBL" id="SPD46354.1"/>
    </source>
</evidence>
<evidence type="ECO:0000313" key="6">
    <source>
        <dbReference type="Proteomes" id="UP000256710"/>
    </source>
</evidence>
<feature type="signal peptide" evidence="2">
    <location>
        <begin position="1"/>
        <end position="25"/>
    </location>
</feature>
<evidence type="ECO:0000256" key="1">
    <source>
        <dbReference type="SAM" id="MobiDB-lite"/>
    </source>
</evidence>
<gene>
    <name evidence="3" type="ORF">CBM2605_A90061</name>
    <name evidence="4" type="ORF">CBM2607_11291</name>
</gene>
<sequence>MHRNLAHTLVAAAALAAGLSQPARAGAYGEALAAAMPRHADQRDAFTGGARSPDAEPALLPVVARGNLSVCRVRGFDASQDGMRKADPYIDGAYSARMGRFDAFTGGAPGGSREPHADGARSDARGSGECLS</sequence>
<reference evidence="5 6" key="1">
    <citation type="submission" date="2018-01" db="EMBL/GenBank/DDBJ databases">
        <authorList>
            <person name="Clerissi C."/>
        </authorList>
    </citation>
    <scope>NUCLEOTIDE SEQUENCE [LARGE SCALE GENOMIC DNA]</scope>
    <source>
        <strain evidence="3">Cupriavidus taiwanensis STM 6082</strain>
        <strain evidence="4">Cupriavidus taiwanensis STM 6160</strain>
    </source>
</reference>
<feature type="chain" id="PRO_5016779311" evidence="2">
    <location>
        <begin position="26"/>
        <end position="132"/>
    </location>
</feature>
<organism evidence="4 5">
    <name type="scientific">Cupriavidus neocaledonicus</name>
    <dbReference type="NCBI Taxonomy" id="1040979"/>
    <lineage>
        <taxon>Bacteria</taxon>
        <taxon>Pseudomonadati</taxon>
        <taxon>Pseudomonadota</taxon>
        <taxon>Betaproteobacteria</taxon>
        <taxon>Burkholderiales</taxon>
        <taxon>Burkholderiaceae</taxon>
        <taxon>Cupriavidus</taxon>
    </lineage>
</organism>
<keyword evidence="6" id="KW-1185">Reference proteome</keyword>
<dbReference type="AlphaFoldDB" id="A0A375H244"/>
<evidence type="ECO:0000313" key="5">
    <source>
        <dbReference type="Proteomes" id="UP000255168"/>
    </source>
</evidence>
<feature type="region of interest" description="Disordered" evidence="1">
    <location>
        <begin position="104"/>
        <end position="132"/>
    </location>
</feature>
<protein>
    <submittedName>
        <fullName evidence="4">Uncharacterized protein</fullName>
    </submittedName>
</protein>
<keyword evidence="2" id="KW-0732">Signal</keyword>
<accession>A0A375H244</accession>
<dbReference type="Proteomes" id="UP000255168">
    <property type="component" value="Chromosome I"/>
</dbReference>
<dbReference type="EMBL" id="OFTC01000031">
    <property type="protein sequence ID" value="SOZ37779.1"/>
    <property type="molecule type" value="Genomic_DNA"/>
</dbReference>
<dbReference type="RefSeq" id="WP_018004368.1">
    <property type="nucleotide sequence ID" value="NZ_AQUR01000075.1"/>
</dbReference>